<feature type="domain" description="Cupin type-2" evidence="1">
    <location>
        <begin position="45"/>
        <end position="101"/>
    </location>
</feature>
<dbReference type="InterPro" id="IPR014710">
    <property type="entry name" value="RmlC-like_jellyroll"/>
</dbReference>
<dbReference type="PANTHER" id="PTHR43698:SF1">
    <property type="entry name" value="BLL4564 PROTEIN"/>
    <property type="match status" value="1"/>
</dbReference>
<dbReference type="PANTHER" id="PTHR43698">
    <property type="entry name" value="RIBD C-TERMINAL DOMAIN CONTAINING PROTEIN"/>
    <property type="match status" value="1"/>
</dbReference>
<dbReference type="InterPro" id="IPR011051">
    <property type="entry name" value="RmlC_Cupin_sf"/>
</dbReference>
<sequence>MKVIKIDEVPTEPFHGPTPTMGTGGPITTQPIVTKQMGKNYLIQMVNFSKGARNKFHRHTCDQVLIVTAGTGIVATEQRKVSVGAGDIIHISAGEKHRHGAT</sequence>
<dbReference type="InterPro" id="IPR013096">
    <property type="entry name" value="Cupin_2"/>
</dbReference>
<evidence type="ECO:0000259" key="1">
    <source>
        <dbReference type="Pfam" id="PF07883"/>
    </source>
</evidence>
<feature type="non-terminal residue" evidence="2">
    <location>
        <position position="102"/>
    </location>
</feature>
<dbReference type="AlphaFoldDB" id="X1JZS7"/>
<name>X1JZS7_9ZZZZ</name>
<gene>
    <name evidence="2" type="ORF">S03H2_42207</name>
</gene>
<comment type="caution">
    <text evidence="2">The sequence shown here is derived from an EMBL/GenBank/DDBJ whole genome shotgun (WGS) entry which is preliminary data.</text>
</comment>
<proteinExistence type="predicted"/>
<accession>X1JZS7</accession>
<protein>
    <recommendedName>
        <fullName evidence="1">Cupin type-2 domain-containing protein</fullName>
    </recommendedName>
</protein>
<dbReference type="Pfam" id="PF07883">
    <property type="entry name" value="Cupin_2"/>
    <property type="match status" value="1"/>
</dbReference>
<dbReference type="SUPFAM" id="SSF51182">
    <property type="entry name" value="RmlC-like cupins"/>
    <property type="match status" value="1"/>
</dbReference>
<organism evidence="2">
    <name type="scientific">marine sediment metagenome</name>
    <dbReference type="NCBI Taxonomy" id="412755"/>
    <lineage>
        <taxon>unclassified sequences</taxon>
        <taxon>metagenomes</taxon>
        <taxon>ecological metagenomes</taxon>
    </lineage>
</organism>
<dbReference type="EMBL" id="BARU01026259">
    <property type="protein sequence ID" value="GAH75358.1"/>
    <property type="molecule type" value="Genomic_DNA"/>
</dbReference>
<dbReference type="Gene3D" id="2.60.120.10">
    <property type="entry name" value="Jelly Rolls"/>
    <property type="match status" value="1"/>
</dbReference>
<evidence type="ECO:0000313" key="2">
    <source>
        <dbReference type="EMBL" id="GAH75358.1"/>
    </source>
</evidence>
<reference evidence="2" key="1">
    <citation type="journal article" date="2014" name="Front. Microbiol.">
        <title>High frequency of phylogenetically diverse reductive dehalogenase-homologous genes in deep subseafloor sedimentary metagenomes.</title>
        <authorList>
            <person name="Kawai M."/>
            <person name="Futagami T."/>
            <person name="Toyoda A."/>
            <person name="Takaki Y."/>
            <person name="Nishi S."/>
            <person name="Hori S."/>
            <person name="Arai W."/>
            <person name="Tsubouchi T."/>
            <person name="Morono Y."/>
            <person name="Uchiyama I."/>
            <person name="Ito T."/>
            <person name="Fujiyama A."/>
            <person name="Inagaki F."/>
            <person name="Takami H."/>
        </authorList>
    </citation>
    <scope>NUCLEOTIDE SEQUENCE</scope>
    <source>
        <strain evidence="2">Expedition CK06-06</strain>
    </source>
</reference>